<keyword evidence="2" id="KW-1185">Reference proteome</keyword>
<dbReference type="AlphaFoldDB" id="J0WNL1"/>
<comment type="caution">
    <text evidence="1">The sequence shown here is derived from an EMBL/GenBank/DDBJ whole genome shotgun (WGS) entry which is preliminary data.</text>
</comment>
<dbReference type="Proteomes" id="UP000004578">
    <property type="component" value="Unassembled WGS sequence"/>
</dbReference>
<name>J0WNL1_9ACTO</name>
<organism evidence="1 2">
    <name type="scientific">Schaalia georgiae F0490</name>
    <dbReference type="NCBI Taxonomy" id="1125717"/>
    <lineage>
        <taxon>Bacteria</taxon>
        <taxon>Bacillati</taxon>
        <taxon>Actinomycetota</taxon>
        <taxon>Actinomycetes</taxon>
        <taxon>Actinomycetales</taxon>
        <taxon>Actinomycetaceae</taxon>
        <taxon>Schaalia</taxon>
    </lineage>
</organism>
<dbReference type="EMBL" id="AKFS01000267">
    <property type="protein sequence ID" value="EJF38061.1"/>
    <property type="molecule type" value="Genomic_DNA"/>
</dbReference>
<protein>
    <submittedName>
        <fullName evidence="1">Uncharacterized protein</fullName>
    </submittedName>
</protein>
<evidence type="ECO:0000313" key="1">
    <source>
        <dbReference type="EMBL" id="EJF38061.1"/>
    </source>
</evidence>
<reference evidence="1 2" key="1">
    <citation type="submission" date="2012-05" db="EMBL/GenBank/DDBJ databases">
        <authorList>
            <person name="Harkins D.M."/>
            <person name="Madupu R."/>
            <person name="Durkin A.S."/>
            <person name="Torralba M."/>
            <person name="Methe B."/>
            <person name="Sutton G.G."/>
            <person name="Nelson K.E."/>
        </authorList>
    </citation>
    <scope>NUCLEOTIDE SEQUENCE [LARGE SCALE GENOMIC DNA]</scope>
    <source>
        <strain evidence="1 2">F0490</strain>
    </source>
</reference>
<dbReference type="PATRIC" id="fig|1125717.3.peg.1657"/>
<sequence>MVSDSYPVAVGGVGADGRALASWSVTAGPDGVLRDGGGRVYPYLFWEGPTGADLGSESGFVVARDDVVGFLEEKLALLGLDEREAADFITYWAPRMRVNEYTLVSFDSGAYREAARYTFAADDGSVVEPDTFIRVFMTISAASAGTVVPEQVLDPAPARTGFTAVEWGGAEL</sequence>
<accession>J0WNL1</accession>
<evidence type="ECO:0000313" key="2">
    <source>
        <dbReference type="Proteomes" id="UP000004578"/>
    </source>
</evidence>
<proteinExistence type="predicted"/>
<gene>
    <name evidence="1" type="ORF">HMPREF1317_0656</name>
</gene>